<evidence type="ECO:0000313" key="1">
    <source>
        <dbReference type="EMBL" id="HDY59457.1"/>
    </source>
</evidence>
<name>A0A7V0Z6A2_UNCW3</name>
<protein>
    <recommendedName>
        <fullName evidence="2">Restriction endonuclease</fullName>
    </recommendedName>
</protein>
<organism evidence="1">
    <name type="scientific">candidate division WOR-3 bacterium</name>
    <dbReference type="NCBI Taxonomy" id="2052148"/>
    <lineage>
        <taxon>Bacteria</taxon>
        <taxon>Bacteria division WOR-3</taxon>
    </lineage>
</organism>
<evidence type="ECO:0008006" key="2">
    <source>
        <dbReference type="Google" id="ProtNLM"/>
    </source>
</evidence>
<dbReference type="EMBL" id="DSKY01000020">
    <property type="protein sequence ID" value="HDY59457.1"/>
    <property type="molecule type" value="Genomic_DNA"/>
</dbReference>
<accession>A0A7V0Z6A2</accession>
<sequence length="220" mass="26340">MENNLKTCHERYHSIIEEAFSEYWRKYLIKGEYNSGEFLTLLSTPRDVFIEFCRENQLNYSSVAGTILEWTIFHFIKAGLSATEKDKTASVVNRYTIPFKWKTKGNKQVRIDIVIKSNKTKKQYYAFEAKTNFEDGFKKFREEEKLIYHHRRKNFKHFKYYYLSLNLPPQEFEKKFKRDIKRLIGRKELYILNKHSGNFPGIDAFLKSIVASISNIKEML</sequence>
<proteinExistence type="predicted"/>
<gene>
    <name evidence="1" type="ORF">ENP86_07900</name>
</gene>
<reference evidence="1" key="1">
    <citation type="journal article" date="2020" name="mSystems">
        <title>Genome- and Community-Level Interaction Insights into Carbon Utilization and Element Cycling Functions of Hydrothermarchaeota in Hydrothermal Sediment.</title>
        <authorList>
            <person name="Zhou Z."/>
            <person name="Liu Y."/>
            <person name="Xu W."/>
            <person name="Pan J."/>
            <person name="Luo Z.H."/>
            <person name="Li M."/>
        </authorList>
    </citation>
    <scope>NUCLEOTIDE SEQUENCE [LARGE SCALE GENOMIC DNA]</scope>
    <source>
        <strain evidence="1">SpSt-258</strain>
    </source>
</reference>
<comment type="caution">
    <text evidence="1">The sequence shown here is derived from an EMBL/GenBank/DDBJ whole genome shotgun (WGS) entry which is preliminary data.</text>
</comment>
<dbReference type="AlphaFoldDB" id="A0A7V0Z6A2"/>